<dbReference type="STRING" id="188906.SAMN04488526_3071"/>
<evidence type="ECO:0000259" key="1">
    <source>
        <dbReference type="Pfam" id="PF09832"/>
    </source>
</evidence>
<gene>
    <name evidence="2" type="ORF">SAMN04488526_3071</name>
</gene>
<sequence>MLVPGHGAGATPLEDARYLVNVQMSDLEVRQFLVGQKSILVRHYRKRIGELGGTMVDQAAAALAIPDDMVESSLADLRDRLVKTYVEELSPEQLDELAEFYRSPAGEMVLSIVHAGQSFAQPGEIEMTAPASLSVIPPEIVTAVLTPNERSNFEAFKAGPSWQALESDVWGLTMALGFTIFGTYFRAAQSPQEIEVQALLCILEDPDLVAFPNLFMRDEIIKDLRSASGQTVSELSCG</sequence>
<dbReference type="AlphaFoldDB" id="A0A1H7RMR7"/>
<organism evidence="2 3">
    <name type="scientific">Jannaschia helgolandensis</name>
    <dbReference type="NCBI Taxonomy" id="188906"/>
    <lineage>
        <taxon>Bacteria</taxon>
        <taxon>Pseudomonadati</taxon>
        <taxon>Pseudomonadota</taxon>
        <taxon>Alphaproteobacteria</taxon>
        <taxon>Rhodobacterales</taxon>
        <taxon>Roseobacteraceae</taxon>
        <taxon>Jannaschia</taxon>
    </lineage>
</organism>
<name>A0A1H7RMR7_9RHOB</name>
<keyword evidence="3" id="KW-1185">Reference proteome</keyword>
<dbReference type="Proteomes" id="UP000199283">
    <property type="component" value="Unassembled WGS sequence"/>
</dbReference>
<accession>A0A1H7RMR7</accession>
<proteinExistence type="predicted"/>
<evidence type="ECO:0000313" key="2">
    <source>
        <dbReference type="EMBL" id="SEL61442.1"/>
    </source>
</evidence>
<dbReference type="InterPro" id="IPR018637">
    <property type="entry name" value="DUF2059"/>
</dbReference>
<evidence type="ECO:0000313" key="3">
    <source>
        <dbReference type="Proteomes" id="UP000199283"/>
    </source>
</evidence>
<feature type="domain" description="DUF2059" evidence="1">
    <location>
        <begin position="76"/>
        <end position="109"/>
    </location>
</feature>
<dbReference type="Pfam" id="PF09832">
    <property type="entry name" value="DUF2059"/>
    <property type="match status" value="1"/>
</dbReference>
<reference evidence="2 3" key="1">
    <citation type="submission" date="2016-10" db="EMBL/GenBank/DDBJ databases">
        <authorList>
            <person name="de Groot N.N."/>
        </authorList>
    </citation>
    <scope>NUCLEOTIDE SEQUENCE [LARGE SCALE GENOMIC DNA]</scope>
    <source>
        <strain evidence="2 3">DSM 14858</strain>
    </source>
</reference>
<protein>
    <recommendedName>
        <fullName evidence="1">DUF2059 domain-containing protein</fullName>
    </recommendedName>
</protein>
<dbReference type="EMBL" id="FNZQ01000007">
    <property type="protein sequence ID" value="SEL61442.1"/>
    <property type="molecule type" value="Genomic_DNA"/>
</dbReference>